<dbReference type="PROSITE" id="PS00198">
    <property type="entry name" value="4FE4S_FER_1"/>
    <property type="match status" value="2"/>
</dbReference>
<evidence type="ECO:0000256" key="3">
    <source>
        <dbReference type="ARBA" id="ARBA00023014"/>
    </source>
</evidence>
<dbReference type="PROSITE" id="PS50902">
    <property type="entry name" value="FLAVODOXIN_LIKE"/>
    <property type="match status" value="1"/>
</dbReference>
<dbReference type="InterPro" id="IPR008254">
    <property type="entry name" value="Flavodoxin/NO_synth"/>
</dbReference>
<organism evidence="6 7">
    <name type="scientific">Candidatus Desulfovibrio intestinipullorum</name>
    <dbReference type="NCBI Taxonomy" id="2838536"/>
    <lineage>
        <taxon>Bacteria</taxon>
        <taxon>Pseudomonadati</taxon>
        <taxon>Thermodesulfobacteriota</taxon>
        <taxon>Desulfovibrionia</taxon>
        <taxon>Desulfovibrionales</taxon>
        <taxon>Desulfovibrionaceae</taxon>
        <taxon>Desulfovibrio</taxon>
    </lineage>
</organism>
<feature type="domain" description="Flavodoxin-like" evidence="4">
    <location>
        <begin position="5"/>
        <end position="146"/>
    </location>
</feature>
<evidence type="ECO:0000256" key="2">
    <source>
        <dbReference type="ARBA" id="ARBA00023004"/>
    </source>
</evidence>
<evidence type="ECO:0000313" key="6">
    <source>
        <dbReference type="EMBL" id="HIV99595.1"/>
    </source>
</evidence>
<dbReference type="Gene3D" id="3.40.50.360">
    <property type="match status" value="1"/>
</dbReference>
<dbReference type="Proteomes" id="UP000886752">
    <property type="component" value="Unassembled WGS sequence"/>
</dbReference>
<evidence type="ECO:0000256" key="1">
    <source>
        <dbReference type="ARBA" id="ARBA00022723"/>
    </source>
</evidence>
<dbReference type="Gene3D" id="3.30.70.20">
    <property type="match status" value="1"/>
</dbReference>
<reference evidence="6" key="2">
    <citation type="submission" date="2021-04" db="EMBL/GenBank/DDBJ databases">
        <authorList>
            <person name="Gilroy R."/>
        </authorList>
    </citation>
    <scope>NUCLEOTIDE SEQUENCE</scope>
    <source>
        <strain evidence="6">ChiHecec2B26-446</strain>
    </source>
</reference>
<feature type="domain" description="4Fe-4S ferredoxin-type" evidence="5">
    <location>
        <begin position="196"/>
        <end position="225"/>
    </location>
</feature>
<dbReference type="SUPFAM" id="SSF54862">
    <property type="entry name" value="4Fe-4S ferredoxins"/>
    <property type="match status" value="1"/>
</dbReference>
<dbReference type="AlphaFoldDB" id="A0A9D1PUR7"/>
<feature type="domain" description="4Fe-4S ferredoxin-type" evidence="5">
    <location>
        <begin position="169"/>
        <end position="194"/>
    </location>
</feature>
<keyword evidence="1" id="KW-0479">Metal-binding</keyword>
<dbReference type="EMBL" id="DXHV01000004">
    <property type="protein sequence ID" value="HIV99595.1"/>
    <property type="molecule type" value="Genomic_DNA"/>
</dbReference>
<dbReference type="SUPFAM" id="SSF52218">
    <property type="entry name" value="Flavoproteins"/>
    <property type="match status" value="1"/>
</dbReference>
<dbReference type="Pfam" id="PF12800">
    <property type="entry name" value="Fer4_4"/>
    <property type="match status" value="1"/>
</dbReference>
<dbReference type="Pfam" id="PF00037">
    <property type="entry name" value="Fer4"/>
    <property type="match status" value="1"/>
</dbReference>
<dbReference type="GO" id="GO:0010181">
    <property type="term" value="F:FMN binding"/>
    <property type="evidence" value="ECO:0007669"/>
    <property type="project" value="InterPro"/>
</dbReference>
<dbReference type="InterPro" id="IPR017900">
    <property type="entry name" value="4Fe4S_Fe_S_CS"/>
</dbReference>
<name>A0A9D1PUR7_9BACT</name>
<keyword evidence="2" id="KW-0408">Iron</keyword>
<evidence type="ECO:0000313" key="7">
    <source>
        <dbReference type="Proteomes" id="UP000886752"/>
    </source>
</evidence>
<proteinExistence type="predicted"/>
<dbReference type="GO" id="GO:0046872">
    <property type="term" value="F:metal ion binding"/>
    <property type="evidence" value="ECO:0007669"/>
    <property type="project" value="UniProtKB-KW"/>
</dbReference>
<evidence type="ECO:0000259" key="4">
    <source>
        <dbReference type="PROSITE" id="PS50902"/>
    </source>
</evidence>
<dbReference type="InterPro" id="IPR017896">
    <property type="entry name" value="4Fe4S_Fe-S-bd"/>
</dbReference>
<accession>A0A9D1PUR7</accession>
<dbReference type="InterPro" id="IPR029039">
    <property type="entry name" value="Flavoprotein-like_sf"/>
</dbReference>
<keyword evidence="3" id="KW-0411">Iron-sulfur</keyword>
<gene>
    <name evidence="6" type="ORF">H9894_00120</name>
</gene>
<dbReference type="GO" id="GO:0051536">
    <property type="term" value="F:iron-sulfur cluster binding"/>
    <property type="evidence" value="ECO:0007669"/>
    <property type="project" value="UniProtKB-KW"/>
</dbReference>
<evidence type="ECO:0000259" key="5">
    <source>
        <dbReference type="PROSITE" id="PS51379"/>
    </source>
</evidence>
<comment type="caution">
    <text evidence="6">The sequence shown here is derived from an EMBL/GenBank/DDBJ whole genome shotgun (WGS) entry which is preliminary data.</text>
</comment>
<sequence length="252" mass="26976">MQIPVSLIHFSPTGNSRTVAQTMAAAIGEVKDTLDLTMEAEPEKVCAAEDFVIVAAPVYGGRVPQVAMERLARVRGTQTPCIVAVTFGNRDYDDALLELADWAAAHGFVVKGACAVVGRHTFGEIATTRPDSADLAQCEDFARRALAGAPLALETISGNRPYKEGGKGGKFRPTTTEACTHCGLCVRSCPVQAIAGDCCTIADTCISCFRCIRSCPVQAKECVSEDYKAFAPMFTQKLAAPQENKFFLQSQE</sequence>
<dbReference type="PROSITE" id="PS51379">
    <property type="entry name" value="4FE4S_FER_2"/>
    <property type="match status" value="2"/>
</dbReference>
<reference evidence="6" key="1">
    <citation type="journal article" date="2021" name="PeerJ">
        <title>Extensive microbial diversity within the chicken gut microbiome revealed by metagenomics and culture.</title>
        <authorList>
            <person name="Gilroy R."/>
            <person name="Ravi A."/>
            <person name="Getino M."/>
            <person name="Pursley I."/>
            <person name="Horton D.L."/>
            <person name="Alikhan N.F."/>
            <person name="Baker D."/>
            <person name="Gharbi K."/>
            <person name="Hall N."/>
            <person name="Watson M."/>
            <person name="Adriaenssens E.M."/>
            <person name="Foster-Nyarko E."/>
            <person name="Jarju S."/>
            <person name="Secka A."/>
            <person name="Antonio M."/>
            <person name="Oren A."/>
            <person name="Chaudhuri R.R."/>
            <person name="La Ragione R."/>
            <person name="Hildebrand F."/>
            <person name="Pallen M.J."/>
        </authorList>
    </citation>
    <scope>NUCLEOTIDE SEQUENCE</scope>
    <source>
        <strain evidence="6">ChiHecec2B26-446</strain>
    </source>
</reference>
<protein>
    <submittedName>
        <fullName evidence="6">4Fe-4S binding protein</fullName>
    </submittedName>
</protein>